<dbReference type="SMART" id="SM00292">
    <property type="entry name" value="BRCT"/>
    <property type="match status" value="4"/>
</dbReference>
<organism evidence="4 5">
    <name type="scientific">Pleodorina starrii</name>
    <dbReference type="NCBI Taxonomy" id="330485"/>
    <lineage>
        <taxon>Eukaryota</taxon>
        <taxon>Viridiplantae</taxon>
        <taxon>Chlorophyta</taxon>
        <taxon>core chlorophytes</taxon>
        <taxon>Chlorophyceae</taxon>
        <taxon>CS clade</taxon>
        <taxon>Chlamydomonadales</taxon>
        <taxon>Volvocaceae</taxon>
        <taxon>Pleodorina</taxon>
    </lineage>
</organism>
<proteinExistence type="predicted"/>
<feature type="region of interest" description="Disordered" evidence="2">
    <location>
        <begin position="734"/>
        <end position="828"/>
    </location>
</feature>
<dbReference type="AlphaFoldDB" id="A0A9W6F7E5"/>
<feature type="region of interest" description="Disordered" evidence="2">
    <location>
        <begin position="1101"/>
        <end position="1141"/>
    </location>
</feature>
<feature type="region of interest" description="Disordered" evidence="2">
    <location>
        <begin position="694"/>
        <end position="719"/>
    </location>
</feature>
<feature type="compositionally biased region" description="Pro residues" evidence="2">
    <location>
        <begin position="788"/>
        <end position="800"/>
    </location>
</feature>
<feature type="region of interest" description="Disordered" evidence="2">
    <location>
        <begin position="188"/>
        <end position="211"/>
    </location>
</feature>
<feature type="region of interest" description="Disordered" evidence="2">
    <location>
        <begin position="1012"/>
        <end position="1089"/>
    </location>
</feature>
<dbReference type="Proteomes" id="UP001165080">
    <property type="component" value="Unassembled WGS sequence"/>
</dbReference>
<dbReference type="GO" id="GO:0006270">
    <property type="term" value="P:DNA replication initiation"/>
    <property type="evidence" value="ECO:0007669"/>
    <property type="project" value="TreeGrafter"/>
</dbReference>
<feature type="domain" description="BRCT" evidence="3">
    <location>
        <begin position="599"/>
        <end position="682"/>
    </location>
</feature>
<evidence type="ECO:0000256" key="1">
    <source>
        <dbReference type="ARBA" id="ARBA00022737"/>
    </source>
</evidence>
<reference evidence="4 5" key="1">
    <citation type="journal article" date="2023" name="Commun. Biol.">
        <title>Reorganization of the ancestral sex-determining regions during the evolution of trioecy in Pleodorina starrii.</title>
        <authorList>
            <person name="Takahashi K."/>
            <person name="Suzuki S."/>
            <person name="Kawai-Toyooka H."/>
            <person name="Yamamoto K."/>
            <person name="Hamaji T."/>
            <person name="Ootsuki R."/>
            <person name="Yamaguchi H."/>
            <person name="Kawachi M."/>
            <person name="Higashiyama T."/>
            <person name="Nozaki H."/>
        </authorList>
    </citation>
    <scope>NUCLEOTIDE SEQUENCE [LARGE SCALE GENOMIC DNA]</scope>
    <source>
        <strain evidence="4 5">NIES-4479</strain>
    </source>
</reference>
<feature type="region of interest" description="Disordered" evidence="2">
    <location>
        <begin position="937"/>
        <end position="973"/>
    </location>
</feature>
<dbReference type="PANTHER" id="PTHR13561">
    <property type="entry name" value="DNA REPLICATION REGULATOR DPB11-RELATED"/>
    <property type="match status" value="1"/>
</dbReference>
<keyword evidence="1" id="KW-0677">Repeat</keyword>
<feature type="region of interest" description="Disordered" evidence="2">
    <location>
        <begin position="889"/>
        <end position="922"/>
    </location>
</feature>
<evidence type="ECO:0000256" key="2">
    <source>
        <dbReference type="SAM" id="MobiDB-lite"/>
    </source>
</evidence>
<dbReference type="PANTHER" id="PTHR13561:SF20">
    <property type="entry name" value="DNA TOPOISOMERASE 2-BINDING PROTEIN 1"/>
    <property type="match status" value="1"/>
</dbReference>
<accession>A0A9W6F7E5</accession>
<dbReference type="PROSITE" id="PS50172">
    <property type="entry name" value="BRCT"/>
    <property type="match status" value="4"/>
</dbReference>
<feature type="compositionally biased region" description="Low complexity" evidence="2">
    <location>
        <begin position="951"/>
        <end position="963"/>
    </location>
</feature>
<dbReference type="Pfam" id="PF12738">
    <property type="entry name" value="PTCB-BRCT"/>
    <property type="match status" value="2"/>
</dbReference>
<dbReference type="SUPFAM" id="SSF52113">
    <property type="entry name" value="BRCT domain"/>
    <property type="match status" value="4"/>
</dbReference>
<dbReference type="InterPro" id="IPR059215">
    <property type="entry name" value="BRCT2_TopBP1-like"/>
</dbReference>
<feature type="region of interest" description="Disordered" evidence="2">
    <location>
        <begin position="406"/>
        <end position="426"/>
    </location>
</feature>
<protein>
    <recommendedName>
        <fullName evidence="3">BRCT domain-containing protein</fullName>
    </recommendedName>
</protein>
<dbReference type="Gene3D" id="3.40.50.10190">
    <property type="entry name" value="BRCT domain"/>
    <property type="match status" value="5"/>
</dbReference>
<dbReference type="InterPro" id="IPR001357">
    <property type="entry name" value="BRCT_dom"/>
</dbReference>
<dbReference type="CDD" id="cd17731">
    <property type="entry name" value="BRCT_TopBP1_rpt2_like"/>
    <property type="match status" value="2"/>
</dbReference>
<feature type="region of interest" description="Disordered" evidence="2">
    <location>
        <begin position="249"/>
        <end position="277"/>
    </location>
</feature>
<name>A0A9W6F7E5_9CHLO</name>
<dbReference type="GO" id="GO:0007095">
    <property type="term" value="P:mitotic G2 DNA damage checkpoint signaling"/>
    <property type="evidence" value="ECO:0007669"/>
    <property type="project" value="TreeGrafter"/>
</dbReference>
<feature type="compositionally biased region" description="Low complexity" evidence="2">
    <location>
        <begin position="1019"/>
        <end position="1035"/>
    </location>
</feature>
<feature type="region of interest" description="Disordered" evidence="2">
    <location>
        <begin position="843"/>
        <end position="869"/>
    </location>
</feature>
<feature type="compositionally biased region" description="Low complexity" evidence="2">
    <location>
        <begin position="254"/>
        <end position="269"/>
    </location>
</feature>
<feature type="domain" description="BRCT" evidence="3">
    <location>
        <begin position="93"/>
        <end position="181"/>
    </location>
</feature>
<feature type="compositionally biased region" description="Low complexity" evidence="2">
    <location>
        <begin position="801"/>
        <end position="824"/>
    </location>
</feature>
<keyword evidence="5" id="KW-1185">Reference proteome</keyword>
<comment type="caution">
    <text evidence="4">The sequence shown here is derived from an EMBL/GenBank/DDBJ whole genome shotgun (WGS) entry which is preliminary data.</text>
</comment>
<dbReference type="InterPro" id="IPR036420">
    <property type="entry name" value="BRCT_dom_sf"/>
</dbReference>
<dbReference type="GO" id="GO:0033314">
    <property type="term" value="P:mitotic DNA replication checkpoint signaling"/>
    <property type="evidence" value="ECO:0007669"/>
    <property type="project" value="TreeGrafter"/>
</dbReference>
<feature type="domain" description="BRCT" evidence="3">
    <location>
        <begin position="1"/>
        <end position="95"/>
    </location>
</feature>
<gene>
    <name evidence="4" type="primary">PLEST008477</name>
    <name evidence="4" type="ORF">PLESTB_001466100</name>
</gene>
<evidence type="ECO:0000313" key="4">
    <source>
        <dbReference type="EMBL" id="GLC59247.1"/>
    </source>
</evidence>
<feature type="compositionally biased region" description="Pro residues" evidence="2">
    <location>
        <begin position="941"/>
        <end position="950"/>
    </location>
</feature>
<evidence type="ECO:0000259" key="3">
    <source>
        <dbReference type="PROSITE" id="PS50172"/>
    </source>
</evidence>
<feature type="domain" description="BRCT" evidence="3">
    <location>
        <begin position="309"/>
        <end position="388"/>
    </location>
</feature>
<dbReference type="EMBL" id="BRXU01000027">
    <property type="protein sequence ID" value="GLC59247.1"/>
    <property type="molecule type" value="Genomic_DNA"/>
</dbReference>
<sequence>MGCLHGVGIVFANVAPHNVQDLTNAASALGATVFTPFEASQATHLIANNVLRLPDGSDPYLTSIQAKPDLVVVSVEWLSTCHAEQRQVSTGPYALGPFSGVKVSITNFGAKERDMVVLQLKQGCANYSPELFRHTTHLVGNRAGGNKYTHAREWGLFIVHHDWVLDCLKAGHRLDERPYNLETYAPKDTSVGPLASSGDHQRQPSSVVAPGPTDSVCGGAPAVNASAALARGVGGSALRPANGLVPPGAEDAFGAAKGHPARGARGAAPSFSGQPQPQTHVEQYYHIPAVPPDDCYFLHWVRLWVVGCTSSEQSHVLAALRESGATREPVLHGGVTHIVFGSVLSTADLAEVRAHLAEHREQVKLARLSWLYECVNRRSYMEPEGPYAMTVAQLLLAQGGGGTGQLLPAQSGRLGQRSREGSPALAAGGAGALAGAASAGPSIVAGRPVAPLDDYVPLDPEANNRTMDSISVRNAAPGVFSGLWFTLVAVGGTEEEPTATKLVRQGGGMIMSATTDKTVREPHRRYAVCPFSLPQATVDRLCSSRGRERGQSEFERVPPEQRVTVAWLRACIARGELLPAKRETPLFRPLPHALPLPRFQGLTLAVSQYHVEQREVLQQLISGLGGIYTEKLNKRCDYLVIHEAQGDKFAAALRWGVPCVRADWVLESAYAGGPLDDKIFAFLPVGITPAEMEERRAAASRARGRDGCGPSQLGPTQRPLPLQVSQLPATLPVRSQQGGTQCHADGRTAGAPSGLPPRPSQAPDRHGAPTQALLGMPAPAHFSAFANPGPPLPMAPPPAPSFGAAAGPSREASGAASAPAAAAPRRPPSLLKPVISAILADDDDMGETEEGATGIPIPSTRAAAEVSQGQLSGNLAGPAACLPQAAQHAAPVAPGDGGAAGSSAPAGAGLGRREGPHGATSSFVSTAGAAAAVGPTVAELPKPPLPPPPQRQQELEPPAAARQRQAEEAARELGGAAASLMQFIDTARNSVVLPDMACSQLDLPMQLPIPGVSEGPLTGAGASSMSSREAGSSAGLSLKTADGDGCVGGISGRRSRKRTAAASVGEVQGMPGKVGGLPGRRSRNDDEEEGFGVAMSQQVGYEAVAAAPPPRATRSSTRGGRGTGGTDAKENLIKAVQGSIR</sequence>
<evidence type="ECO:0000313" key="5">
    <source>
        <dbReference type="Proteomes" id="UP001165080"/>
    </source>
</evidence>